<comment type="caution">
    <text evidence="1">The sequence shown here is derived from an EMBL/GenBank/DDBJ whole genome shotgun (WGS) entry which is preliminary data.</text>
</comment>
<evidence type="ECO:0000313" key="2">
    <source>
        <dbReference type="Proteomes" id="UP001482620"/>
    </source>
</evidence>
<dbReference type="Proteomes" id="UP001482620">
    <property type="component" value="Unassembled WGS sequence"/>
</dbReference>
<organism evidence="1 2">
    <name type="scientific">Ilyodon furcidens</name>
    <name type="common">goldbreast splitfin</name>
    <dbReference type="NCBI Taxonomy" id="33524"/>
    <lineage>
        <taxon>Eukaryota</taxon>
        <taxon>Metazoa</taxon>
        <taxon>Chordata</taxon>
        <taxon>Craniata</taxon>
        <taxon>Vertebrata</taxon>
        <taxon>Euteleostomi</taxon>
        <taxon>Actinopterygii</taxon>
        <taxon>Neopterygii</taxon>
        <taxon>Teleostei</taxon>
        <taxon>Neoteleostei</taxon>
        <taxon>Acanthomorphata</taxon>
        <taxon>Ovalentaria</taxon>
        <taxon>Atherinomorphae</taxon>
        <taxon>Cyprinodontiformes</taxon>
        <taxon>Goodeidae</taxon>
        <taxon>Ilyodon</taxon>
    </lineage>
</organism>
<reference evidence="1 2" key="1">
    <citation type="submission" date="2021-06" db="EMBL/GenBank/DDBJ databases">
        <authorList>
            <person name="Palmer J.M."/>
        </authorList>
    </citation>
    <scope>NUCLEOTIDE SEQUENCE [LARGE SCALE GENOMIC DNA]</scope>
    <source>
        <strain evidence="2">if_2019</strain>
        <tissue evidence="1">Muscle</tissue>
    </source>
</reference>
<name>A0ABV0T1M4_9TELE</name>
<dbReference type="EMBL" id="JAHRIQ010016169">
    <property type="protein sequence ID" value="MEQ2226758.1"/>
    <property type="molecule type" value="Genomic_DNA"/>
</dbReference>
<proteinExistence type="predicted"/>
<evidence type="ECO:0000313" key="1">
    <source>
        <dbReference type="EMBL" id="MEQ2226758.1"/>
    </source>
</evidence>
<protein>
    <submittedName>
        <fullName evidence="1">Uncharacterized protein</fullName>
    </submittedName>
</protein>
<sequence>MCTLRVLVGPLSTPQDCRPNWSFLAQSKDKICDCLAINVICEVGAGSKCRQDCGSSIGRRNGLIKIKYKHLQAGARQSECEEKKNVHHNGRIQQRAMRTSDLIY</sequence>
<gene>
    <name evidence="1" type="ORF">ILYODFUR_030607</name>
</gene>
<accession>A0ABV0T1M4</accession>
<keyword evidence="2" id="KW-1185">Reference proteome</keyword>